<organism evidence="2">
    <name type="scientific">marine sediment metagenome</name>
    <dbReference type="NCBI Taxonomy" id="412755"/>
    <lineage>
        <taxon>unclassified sequences</taxon>
        <taxon>metagenomes</taxon>
        <taxon>ecological metagenomes</taxon>
    </lineage>
</organism>
<evidence type="ECO:0000313" key="2">
    <source>
        <dbReference type="EMBL" id="KKN15059.1"/>
    </source>
</evidence>
<accession>A0A0F9NAP9</accession>
<gene>
    <name evidence="2" type="ORF">LCGC14_0989920</name>
</gene>
<feature type="region of interest" description="Disordered" evidence="1">
    <location>
        <begin position="259"/>
        <end position="285"/>
    </location>
</feature>
<evidence type="ECO:0000256" key="1">
    <source>
        <dbReference type="SAM" id="MobiDB-lite"/>
    </source>
</evidence>
<name>A0A0F9NAP9_9ZZZZ</name>
<proteinExistence type="predicted"/>
<protein>
    <submittedName>
        <fullName evidence="2">Uncharacterized protein</fullName>
    </submittedName>
</protein>
<comment type="caution">
    <text evidence="2">The sequence shown here is derived from an EMBL/GenBank/DDBJ whole genome shotgun (WGS) entry which is preliminary data.</text>
</comment>
<feature type="compositionally biased region" description="Basic and acidic residues" evidence="1">
    <location>
        <begin position="95"/>
        <end position="115"/>
    </location>
</feature>
<dbReference type="AlphaFoldDB" id="A0A0F9NAP9"/>
<dbReference type="EMBL" id="LAZR01003751">
    <property type="protein sequence ID" value="KKN15059.1"/>
    <property type="molecule type" value="Genomic_DNA"/>
</dbReference>
<feature type="compositionally biased region" description="Basic and acidic residues" evidence="1">
    <location>
        <begin position="124"/>
        <end position="133"/>
    </location>
</feature>
<reference evidence="2" key="1">
    <citation type="journal article" date="2015" name="Nature">
        <title>Complex archaea that bridge the gap between prokaryotes and eukaryotes.</title>
        <authorList>
            <person name="Spang A."/>
            <person name="Saw J.H."/>
            <person name="Jorgensen S.L."/>
            <person name="Zaremba-Niedzwiedzka K."/>
            <person name="Martijn J."/>
            <person name="Lind A.E."/>
            <person name="van Eijk R."/>
            <person name="Schleper C."/>
            <person name="Guy L."/>
            <person name="Ettema T.J."/>
        </authorList>
    </citation>
    <scope>NUCLEOTIDE SEQUENCE</scope>
</reference>
<sequence>MTVTRTPACTVKGCPAPRDPDWHVPICGHGLEGHHHHVVKRSQGGKGGLQVFICPDCHRNIDEGEWGNAVKPFPGRGSVYFAWDLHGNTLIEKEVMPGEPEQRVRSQLDQREVGRDGQVLSDGGEARGRERQPRPVVGLNYAGSSPPSLSTKEESALDDWCRRGMGFVYNGERLEVLTDEWRWQVGEWLNEGEGMMPEEVHGYLRGFRSPMALRQYAWVAAVVTRVTGLSWTHHRAVAALPAPERQEKLEEALVKGLSTRSMMGPGEPRERHNCPDCGAEHQVKA</sequence>
<feature type="compositionally biased region" description="Basic and acidic residues" evidence="1">
    <location>
        <begin position="267"/>
        <end position="285"/>
    </location>
</feature>
<feature type="region of interest" description="Disordered" evidence="1">
    <location>
        <begin position="95"/>
        <end position="152"/>
    </location>
</feature>